<dbReference type="Pfam" id="PF15555">
    <property type="entry name" value="DUF4658"/>
    <property type="match status" value="1"/>
</dbReference>
<dbReference type="CTD" id="110258342"/>
<feature type="region of interest" description="Disordered" evidence="1">
    <location>
        <begin position="40"/>
        <end position="69"/>
    </location>
</feature>
<dbReference type="InterPro" id="IPR028114">
    <property type="entry name" value="DUF4658"/>
</dbReference>
<proteinExistence type="predicted"/>
<dbReference type="KEGG" id="pcw:110203047"/>
<dbReference type="PANTHER" id="PTHR36868">
    <property type="entry name" value="NUTRITIONALLY-REGULATED ADIPOSE AND CARDIAC ENRICHED PROTEIN HOMOLOG"/>
    <property type="match status" value="1"/>
</dbReference>
<evidence type="ECO:0000313" key="3">
    <source>
        <dbReference type="RefSeq" id="XP_020835132.1"/>
    </source>
</evidence>
<evidence type="ECO:0000256" key="1">
    <source>
        <dbReference type="SAM" id="MobiDB-lite"/>
    </source>
</evidence>
<reference evidence="3 4" key="1">
    <citation type="submission" date="2025-04" db="UniProtKB">
        <authorList>
            <consortium name="RefSeq"/>
        </authorList>
    </citation>
    <scope>IDENTIFICATION</scope>
    <source>
        <tissue evidence="3 4">Spleen</tissue>
    </source>
</reference>
<evidence type="ECO:0000313" key="4">
    <source>
        <dbReference type="RefSeq" id="XP_020835133.1"/>
    </source>
</evidence>
<name>A0A6P5JLG9_PHACI</name>
<dbReference type="AlphaFoldDB" id="A0A6P5JLG9"/>
<keyword evidence="2" id="KW-1185">Reference proteome</keyword>
<dbReference type="RefSeq" id="XP_020835133.1">
    <property type="nucleotide sequence ID" value="XM_020979474.1"/>
</dbReference>
<dbReference type="RefSeq" id="XP_020835132.1">
    <property type="nucleotide sequence ID" value="XM_020979473.1"/>
</dbReference>
<protein>
    <submittedName>
        <fullName evidence="3 4">Nutritionally-regulated adipose and cardiac enriched protein homolog</fullName>
    </submittedName>
</protein>
<sequence length="203" mass="22775">MFLGPLIRSHSPKAPILILRPFPSVTEPLFLHLRNGLNNPNGGEVSQPGAFSSRPGKDPGPRHGISLGQHENTQDSVMPMHEKDQTGGCKCPPSILRRKPPECPITGDRRRAERRVRFQEPEKTAVHDISCVDTIVAPDRWSSGCPLFLCLCLCILLGLALSLYCGQAKLGSKALEEFRAWLLLFLLRVRHMAMTFWKWFGRQ</sequence>
<dbReference type="GO" id="GO:0005886">
    <property type="term" value="C:plasma membrane"/>
    <property type="evidence" value="ECO:0007669"/>
    <property type="project" value="TreeGrafter"/>
</dbReference>
<accession>A0A6P5JLG9</accession>
<dbReference type="PANTHER" id="PTHR36868:SF1">
    <property type="entry name" value="NUTRITIONALLY-REGULATED ADIPOSE AND CARDIAC ENRICHED PROTEIN HOMOLOG"/>
    <property type="match status" value="1"/>
</dbReference>
<organism evidence="2 3">
    <name type="scientific">Phascolarctos cinereus</name>
    <name type="common">Koala</name>
    <dbReference type="NCBI Taxonomy" id="38626"/>
    <lineage>
        <taxon>Eukaryota</taxon>
        <taxon>Metazoa</taxon>
        <taxon>Chordata</taxon>
        <taxon>Craniata</taxon>
        <taxon>Vertebrata</taxon>
        <taxon>Euteleostomi</taxon>
        <taxon>Mammalia</taxon>
        <taxon>Metatheria</taxon>
        <taxon>Diprotodontia</taxon>
        <taxon>Phascolarctidae</taxon>
        <taxon>Phascolarctos</taxon>
    </lineage>
</organism>
<dbReference type="GeneID" id="110203047"/>
<evidence type="ECO:0000313" key="2">
    <source>
        <dbReference type="Proteomes" id="UP000515140"/>
    </source>
</evidence>
<gene>
    <name evidence="3 4" type="primary">CUNH14orf180</name>
</gene>
<dbReference type="Proteomes" id="UP000515140">
    <property type="component" value="Unplaced"/>
</dbReference>